<feature type="domain" description="Spore germination protein N-terminal" evidence="10">
    <location>
        <begin position="26"/>
        <end position="203"/>
    </location>
</feature>
<comment type="subcellular location">
    <subcellularLocation>
        <location evidence="1">Membrane</location>
        <topology evidence="1">Lipid-anchor</topology>
    </subcellularLocation>
</comment>
<proteinExistence type="inferred from homology"/>
<gene>
    <name evidence="11" type="ORF">Q3C12_22520</name>
</gene>
<dbReference type="PANTHER" id="PTHR35789">
    <property type="entry name" value="SPORE GERMINATION PROTEIN B3"/>
    <property type="match status" value="1"/>
</dbReference>
<dbReference type="InterPro" id="IPR057336">
    <property type="entry name" value="GerAC_N"/>
</dbReference>
<keyword evidence="3" id="KW-0309">Germination</keyword>
<evidence type="ECO:0000256" key="7">
    <source>
        <dbReference type="ARBA" id="ARBA00023288"/>
    </source>
</evidence>
<evidence type="ECO:0000256" key="5">
    <source>
        <dbReference type="ARBA" id="ARBA00023136"/>
    </source>
</evidence>
<evidence type="ECO:0000313" key="12">
    <source>
        <dbReference type="Proteomes" id="UP001168883"/>
    </source>
</evidence>
<keyword evidence="12" id="KW-1185">Reference proteome</keyword>
<organism evidence="11 12">
    <name type="scientific">Paenibacillus ehimensis</name>
    <dbReference type="NCBI Taxonomy" id="79264"/>
    <lineage>
        <taxon>Bacteria</taxon>
        <taxon>Bacillati</taxon>
        <taxon>Bacillota</taxon>
        <taxon>Bacilli</taxon>
        <taxon>Bacillales</taxon>
        <taxon>Paenibacillaceae</taxon>
        <taxon>Paenibacillus</taxon>
    </lineage>
</organism>
<keyword evidence="6" id="KW-0564">Palmitate</keyword>
<evidence type="ECO:0000256" key="1">
    <source>
        <dbReference type="ARBA" id="ARBA00004635"/>
    </source>
</evidence>
<keyword evidence="5" id="KW-0472">Membrane</keyword>
<evidence type="ECO:0000256" key="2">
    <source>
        <dbReference type="ARBA" id="ARBA00007886"/>
    </source>
</evidence>
<dbReference type="PROSITE" id="PS51257">
    <property type="entry name" value="PROKAR_LIPOPROTEIN"/>
    <property type="match status" value="1"/>
</dbReference>
<dbReference type="Pfam" id="PF05504">
    <property type="entry name" value="Spore_GerAC"/>
    <property type="match status" value="1"/>
</dbReference>
<evidence type="ECO:0000256" key="4">
    <source>
        <dbReference type="ARBA" id="ARBA00022729"/>
    </source>
</evidence>
<reference evidence="11" key="1">
    <citation type="submission" date="2023-07" db="EMBL/GenBank/DDBJ databases">
        <authorList>
            <person name="Aktuganov G."/>
            <person name="Boyko T."/>
            <person name="Delegan Y."/>
            <person name="Galimzianova N."/>
            <person name="Gilvanova E."/>
            <person name="Korobov V."/>
            <person name="Kuzmina L."/>
            <person name="Melentiev A."/>
            <person name="Milman P."/>
            <person name="Ryabova A."/>
            <person name="Stupak E."/>
            <person name="Yasakov T."/>
            <person name="Zharikova N."/>
            <person name="Zhurenko E."/>
        </authorList>
    </citation>
    <scope>NUCLEOTIDE SEQUENCE</scope>
    <source>
        <strain evidence="11">IB-739</strain>
    </source>
</reference>
<dbReference type="InterPro" id="IPR038501">
    <property type="entry name" value="Spore_GerAC_C_sf"/>
</dbReference>
<protein>
    <submittedName>
        <fullName evidence="11">Ger(X)C family spore germination protein</fullName>
    </submittedName>
</protein>
<comment type="caution">
    <text evidence="11">The sequence shown here is derived from an EMBL/GenBank/DDBJ whole genome shotgun (WGS) entry which is preliminary data.</text>
</comment>
<evidence type="ECO:0000256" key="3">
    <source>
        <dbReference type="ARBA" id="ARBA00022544"/>
    </source>
</evidence>
<evidence type="ECO:0000259" key="9">
    <source>
        <dbReference type="Pfam" id="PF05504"/>
    </source>
</evidence>
<dbReference type="PANTHER" id="PTHR35789:SF1">
    <property type="entry name" value="SPORE GERMINATION PROTEIN B3"/>
    <property type="match status" value="1"/>
</dbReference>
<dbReference type="Pfam" id="PF25198">
    <property type="entry name" value="Spore_GerAC_N"/>
    <property type="match status" value="1"/>
</dbReference>
<evidence type="ECO:0000259" key="10">
    <source>
        <dbReference type="Pfam" id="PF25198"/>
    </source>
</evidence>
<accession>A0ABT8VFN5</accession>
<keyword evidence="4" id="KW-0732">Signal</keyword>
<feature type="region of interest" description="Disordered" evidence="8">
    <location>
        <begin position="60"/>
        <end position="81"/>
    </location>
</feature>
<dbReference type="NCBIfam" id="TIGR02887">
    <property type="entry name" value="spore_ger_x_C"/>
    <property type="match status" value="1"/>
</dbReference>
<dbReference type="InterPro" id="IPR046953">
    <property type="entry name" value="Spore_GerAC-like_C"/>
</dbReference>
<evidence type="ECO:0000256" key="6">
    <source>
        <dbReference type="ARBA" id="ARBA00023139"/>
    </source>
</evidence>
<keyword evidence="7" id="KW-0449">Lipoprotein</keyword>
<comment type="similarity">
    <text evidence="2">Belongs to the GerABKC lipoprotein family.</text>
</comment>
<evidence type="ECO:0000256" key="8">
    <source>
        <dbReference type="SAM" id="MobiDB-lite"/>
    </source>
</evidence>
<dbReference type="Gene3D" id="3.30.300.210">
    <property type="entry name" value="Nutrient germinant receptor protein C, domain 3"/>
    <property type="match status" value="1"/>
</dbReference>
<dbReference type="Proteomes" id="UP001168883">
    <property type="component" value="Unassembled WGS sequence"/>
</dbReference>
<feature type="domain" description="Spore germination GerAC-like C-terminal" evidence="9">
    <location>
        <begin position="217"/>
        <end position="382"/>
    </location>
</feature>
<evidence type="ECO:0000313" key="11">
    <source>
        <dbReference type="EMBL" id="MDO3679790.1"/>
    </source>
</evidence>
<name>A0ABT8VFN5_9BACL</name>
<dbReference type="RefSeq" id="WP_246062953.1">
    <property type="nucleotide sequence ID" value="NZ_JARLKN010000045.1"/>
</dbReference>
<dbReference type="EMBL" id="JAUMKJ010000031">
    <property type="protein sequence ID" value="MDO3679790.1"/>
    <property type="molecule type" value="Genomic_DNA"/>
</dbReference>
<feature type="compositionally biased region" description="Low complexity" evidence="8">
    <location>
        <begin position="60"/>
        <end position="72"/>
    </location>
</feature>
<sequence length="394" mass="43883">MTKLSAKRTLMVGLIASAVLLSGCWDRMEVNDLAILTAGGLDLTEDRKLELSVKQYLVSPSSSDQSGSVSSDAGGGSGKSVVRSSRGLSMADAASHLQQVLSRKVFWGQDEVFVFGQQLAKEGLAEPLEFLTRHPIPRERANVFVSQSPAKEVLGLDPPIERSVSHALRKMAENETGLNITLKELAEMMAGRSRSAVIPWVEIKPGDGKQAAFAFIKGTAVLKNGKMIGRMNDAETRGIMWLRNEVKKATVTVSPGESNGLVSLQLLRSRTDLIPHLKGGEWSLTVRIETQDDIVENTSELDLSVPDHISELERELEDDIKRRIQMALERAQKEMKADIFNFADAFYRKYPKEWNRNKDRWDEIYSHLQVNVQAKVKVVRPGMTNRSIFKPAQR</sequence>
<dbReference type="InterPro" id="IPR008844">
    <property type="entry name" value="Spore_GerAC-like"/>
</dbReference>